<feature type="region of interest" description="Disordered" evidence="1">
    <location>
        <begin position="356"/>
        <end position="395"/>
    </location>
</feature>
<proteinExistence type="predicted"/>
<feature type="region of interest" description="Disordered" evidence="1">
    <location>
        <begin position="511"/>
        <end position="531"/>
    </location>
</feature>
<gene>
    <name evidence="2" type="ORF">PICMEDRAFT_147544</name>
</gene>
<feature type="region of interest" description="Disordered" evidence="1">
    <location>
        <begin position="270"/>
        <end position="292"/>
    </location>
</feature>
<evidence type="ECO:0000313" key="2">
    <source>
        <dbReference type="EMBL" id="ODQ45941.1"/>
    </source>
</evidence>
<name>A0A1E3NIK5_9ASCO</name>
<reference evidence="2 3" key="1">
    <citation type="journal article" date="2016" name="Proc. Natl. Acad. Sci. U.S.A.">
        <title>Comparative genomics of biotechnologically important yeasts.</title>
        <authorList>
            <person name="Riley R."/>
            <person name="Haridas S."/>
            <person name="Wolfe K.H."/>
            <person name="Lopes M.R."/>
            <person name="Hittinger C.T."/>
            <person name="Goeker M."/>
            <person name="Salamov A.A."/>
            <person name="Wisecaver J.H."/>
            <person name="Long T.M."/>
            <person name="Calvey C.H."/>
            <person name="Aerts A.L."/>
            <person name="Barry K.W."/>
            <person name="Choi C."/>
            <person name="Clum A."/>
            <person name="Coughlan A.Y."/>
            <person name="Deshpande S."/>
            <person name="Douglass A.P."/>
            <person name="Hanson S.J."/>
            <person name="Klenk H.-P."/>
            <person name="LaButti K.M."/>
            <person name="Lapidus A."/>
            <person name="Lindquist E.A."/>
            <person name="Lipzen A.M."/>
            <person name="Meier-Kolthoff J.P."/>
            <person name="Ohm R.A."/>
            <person name="Otillar R.P."/>
            <person name="Pangilinan J.L."/>
            <person name="Peng Y."/>
            <person name="Rokas A."/>
            <person name="Rosa C.A."/>
            <person name="Scheuner C."/>
            <person name="Sibirny A.A."/>
            <person name="Slot J.C."/>
            <person name="Stielow J.B."/>
            <person name="Sun H."/>
            <person name="Kurtzman C.P."/>
            <person name="Blackwell M."/>
            <person name="Grigoriev I.V."/>
            <person name="Jeffries T.W."/>
        </authorList>
    </citation>
    <scope>NUCLEOTIDE SEQUENCE [LARGE SCALE GENOMIC DNA]</scope>
    <source>
        <strain evidence="2 3">NRRL Y-2026</strain>
    </source>
</reference>
<feature type="compositionally biased region" description="Basic residues" evidence="1">
    <location>
        <begin position="511"/>
        <end position="520"/>
    </location>
</feature>
<protein>
    <submittedName>
        <fullName evidence="2">Uncharacterized protein</fullName>
    </submittedName>
</protein>
<feature type="compositionally biased region" description="Polar residues" evidence="1">
    <location>
        <begin position="1"/>
        <end position="19"/>
    </location>
</feature>
<feature type="compositionally biased region" description="Basic and acidic residues" evidence="1">
    <location>
        <begin position="270"/>
        <end position="281"/>
    </location>
</feature>
<dbReference type="AlphaFoldDB" id="A0A1E3NIK5"/>
<dbReference type="EMBL" id="KV454004">
    <property type="protein sequence ID" value="ODQ45941.1"/>
    <property type="molecule type" value="Genomic_DNA"/>
</dbReference>
<dbReference type="Proteomes" id="UP000094455">
    <property type="component" value="Unassembled WGS sequence"/>
</dbReference>
<evidence type="ECO:0000313" key="3">
    <source>
        <dbReference type="Proteomes" id="UP000094455"/>
    </source>
</evidence>
<dbReference type="RefSeq" id="XP_019017054.1">
    <property type="nucleotide sequence ID" value="XM_019160514.1"/>
</dbReference>
<evidence type="ECO:0000256" key="1">
    <source>
        <dbReference type="SAM" id="MobiDB-lite"/>
    </source>
</evidence>
<keyword evidence="3" id="KW-1185">Reference proteome</keyword>
<feature type="compositionally biased region" description="Polar residues" evidence="1">
    <location>
        <begin position="282"/>
        <end position="292"/>
    </location>
</feature>
<accession>A0A1E3NIK5</accession>
<dbReference type="GeneID" id="30177201"/>
<feature type="compositionally biased region" description="Low complexity" evidence="1">
    <location>
        <begin position="20"/>
        <end position="36"/>
    </location>
</feature>
<feature type="compositionally biased region" description="Basic and acidic residues" evidence="1">
    <location>
        <begin position="521"/>
        <end position="531"/>
    </location>
</feature>
<sequence>MPSSQQNKNNESSDPNNFRSENYSQSQSHNQSHSILQSPFIVNKQSPKHIFSSSTPLLMPHKGEHASPVKRIKHKSISSSIDMESIYSRNRKPLSFGSSSSKGFNLLDDFQNGDTNETIDLFPAPNLIPPQNFNNDIMNNISFSAKEDKKPKGREFFELGSSASSDGNFSIFSMMPATGSSAPAFDFNSYLLSVTSNLQMIPKIASKGVQSTNLLDLSKPLKLDVLQEKDRSVISEKSIMDDLELDCVVRSSIWDSDTETEDELELHLNLDNERENDEGKNEASNNAIDSSLGNDYDIANDDYLKYFNQSMTSKTFESPSSYSQPLRPMEQNKSFVSPKISISNDISSMAKPVEIFSDPQPKLKSPISSQGSDETLHDEEEQLTSSKYGNNSSNHQKRTITFSQQSDLQLDLGIDCNKQVADSKKCSPHHHIFAENLRSALKPIPKALLNLIVESSDGSLEDATKYATEINAQNSEGIPIPEKTTELVNIPTTAPCVNGVRKSAIVRGIRARSGSKKKAKKTQEEKPETPIADVKKWNKNDQLKEDKLTERQESIIQANENRQNIISNINNSFRGFYSLREKQQFSKRNIVVGVHENQYNEDKENIDAGAYEKGLNPKLTGNFSAGFKRAKVVKNDYRTMNTNGKKRVNWAESLEW</sequence>
<dbReference type="OrthoDB" id="3991295at2759"/>
<feature type="region of interest" description="Disordered" evidence="1">
    <location>
        <begin position="1"/>
        <end position="36"/>
    </location>
</feature>
<organism evidence="2 3">
    <name type="scientific">Pichia membranifaciens NRRL Y-2026</name>
    <dbReference type="NCBI Taxonomy" id="763406"/>
    <lineage>
        <taxon>Eukaryota</taxon>
        <taxon>Fungi</taxon>
        <taxon>Dikarya</taxon>
        <taxon>Ascomycota</taxon>
        <taxon>Saccharomycotina</taxon>
        <taxon>Pichiomycetes</taxon>
        <taxon>Pichiales</taxon>
        <taxon>Pichiaceae</taxon>
        <taxon>Pichia</taxon>
    </lineage>
</organism>
<feature type="compositionally biased region" description="Polar residues" evidence="1">
    <location>
        <begin position="383"/>
        <end position="395"/>
    </location>
</feature>